<reference evidence="3" key="2">
    <citation type="submission" date="2020-09" db="EMBL/GenBank/DDBJ databases">
        <authorList>
            <person name="Sun Q."/>
            <person name="Zhou Y."/>
        </authorList>
    </citation>
    <scope>NUCLEOTIDE SEQUENCE</scope>
    <source>
        <strain evidence="3">CGMCC 1.15290</strain>
    </source>
</reference>
<dbReference type="Gene3D" id="2.60.120.1130">
    <property type="match status" value="1"/>
</dbReference>
<feature type="chain" id="PRO_5037020411" description="Transglutaminase-like domain-containing protein" evidence="1">
    <location>
        <begin position="21"/>
        <end position="645"/>
    </location>
</feature>
<evidence type="ECO:0000256" key="1">
    <source>
        <dbReference type="SAM" id="SignalP"/>
    </source>
</evidence>
<reference evidence="3" key="1">
    <citation type="journal article" date="2014" name="Int. J. Syst. Evol. Microbiol.">
        <title>Complete genome sequence of Corynebacterium casei LMG S-19264T (=DSM 44701T), isolated from a smear-ripened cheese.</title>
        <authorList>
            <consortium name="US DOE Joint Genome Institute (JGI-PGF)"/>
            <person name="Walter F."/>
            <person name="Albersmeier A."/>
            <person name="Kalinowski J."/>
            <person name="Ruckert C."/>
        </authorList>
    </citation>
    <scope>NUCLEOTIDE SEQUENCE</scope>
    <source>
        <strain evidence="3">CGMCC 1.15290</strain>
    </source>
</reference>
<dbReference type="Gene3D" id="3.10.620.30">
    <property type="match status" value="1"/>
</dbReference>
<name>A0A917J3P0_9BACT</name>
<dbReference type="RefSeq" id="WP_188958271.1">
    <property type="nucleotide sequence ID" value="NZ_BMIB01000006.1"/>
</dbReference>
<dbReference type="Gene3D" id="2.60.40.3140">
    <property type="match status" value="1"/>
</dbReference>
<dbReference type="EMBL" id="BMIB01000006">
    <property type="protein sequence ID" value="GGH81044.1"/>
    <property type="molecule type" value="Genomic_DNA"/>
</dbReference>
<keyword evidence="4" id="KW-1185">Reference proteome</keyword>
<accession>A0A917J3P0</accession>
<dbReference type="Proteomes" id="UP000627292">
    <property type="component" value="Unassembled WGS sequence"/>
</dbReference>
<evidence type="ECO:0000313" key="3">
    <source>
        <dbReference type="EMBL" id="GGH81044.1"/>
    </source>
</evidence>
<protein>
    <recommendedName>
        <fullName evidence="2">Transglutaminase-like domain-containing protein</fullName>
    </recommendedName>
</protein>
<feature type="domain" description="Transglutaminase-like" evidence="2">
    <location>
        <begin position="284"/>
        <end position="365"/>
    </location>
</feature>
<organism evidence="3 4">
    <name type="scientific">Filimonas zeae</name>
    <dbReference type="NCBI Taxonomy" id="1737353"/>
    <lineage>
        <taxon>Bacteria</taxon>
        <taxon>Pseudomonadati</taxon>
        <taxon>Bacteroidota</taxon>
        <taxon>Chitinophagia</taxon>
        <taxon>Chitinophagales</taxon>
        <taxon>Chitinophagaceae</taxon>
        <taxon>Filimonas</taxon>
    </lineage>
</organism>
<evidence type="ECO:0000259" key="2">
    <source>
        <dbReference type="Pfam" id="PF01841"/>
    </source>
</evidence>
<keyword evidence="1" id="KW-0732">Signal</keyword>
<feature type="signal peptide" evidence="1">
    <location>
        <begin position="1"/>
        <end position="20"/>
    </location>
</feature>
<sequence>MKRTTVGLFCCLWLSTATLAQYQAADDEGVLAASFLKKLDKKAKYGAYDISKEISFGTAKGLNDLPVVTAEEKGTVEMVALENRAVVGYMVPDNTFARLKDYDFEIFYKNTFRSQKYPPEKVSLTDESVYLDDNYGLFYGFRAEESGTRCRFKYITEYKDGKYLSRVFFHQSFPVKSTSMSFRIPDWLQLEIAEKNFEGYNFKKTTKKEKGYTIYKYEADNLSGVKHEPYSLAMPYFLPHLIITVRAYTINKKQYNGFKGPDDMYAWYNYLYKKADNKPETIKTVVDQLTKGKGSDEEKIRSLYYWVQDNIRYIAFEEGYAGFIPQSVQEVYKNKYGDCKGMANLLSAMLKEAGFDAHFAWIGTRDLPYDRTEVQSMCVDNHAICVLYHKGTTYFLDGTEKYQPLGRNAYRIQGKKVLVEHGDTYKIEAVPEAKASENSHNTLATLTLQNDKITGHVKVSFDGATSSLFHYIYNNTPTNRRKDFINSLLQFNNKNAEVTNVRTSDFKNRDSAIVIEGDVDLAEQVTTVENRYYTNIDFFPGTITRFIPDDKRKTPIDINAVYTSNDEITLQLPAGGKALSLPKSFTSEFMKNTMQASYETQGNKITLHKTMVINNPVVNRSEFTDWKNFLNRIKAFNKSNLSVQL</sequence>
<comment type="caution">
    <text evidence="3">The sequence shown here is derived from an EMBL/GenBank/DDBJ whole genome shotgun (WGS) entry which is preliminary data.</text>
</comment>
<dbReference type="AlphaFoldDB" id="A0A917J3P0"/>
<dbReference type="InterPro" id="IPR002931">
    <property type="entry name" value="Transglutaminase-like"/>
</dbReference>
<dbReference type="InterPro" id="IPR038765">
    <property type="entry name" value="Papain-like_cys_pep_sf"/>
</dbReference>
<gene>
    <name evidence="3" type="ORF">GCM10011379_52820</name>
</gene>
<dbReference type="SUPFAM" id="SSF54001">
    <property type="entry name" value="Cysteine proteinases"/>
    <property type="match status" value="1"/>
</dbReference>
<dbReference type="Pfam" id="PF01841">
    <property type="entry name" value="Transglut_core"/>
    <property type="match status" value="1"/>
</dbReference>
<evidence type="ECO:0000313" key="4">
    <source>
        <dbReference type="Proteomes" id="UP000627292"/>
    </source>
</evidence>
<proteinExistence type="predicted"/>